<dbReference type="Proteomes" id="UP001194580">
    <property type="component" value="Unassembled WGS sequence"/>
</dbReference>
<keyword evidence="3" id="KW-1185">Reference proteome</keyword>
<dbReference type="AlphaFoldDB" id="A0AAD4D3M9"/>
<organism evidence="2 3">
    <name type="scientific">Linnemannia exigua</name>
    <dbReference type="NCBI Taxonomy" id="604196"/>
    <lineage>
        <taxon>Eukaryota</taxon>
        <taxon>Fungi</taxon>
        <taxon>Fungi incertae sedis</taxon>
        <taxon>Mucoromycota</taxon>
        <taxon>Mortierellomycotina</taxon>
        <taxon>Mortierellomycetes</taxon>
        <taxon>Mortierellales</taxon>
        <taxon>Mortierellaceae</taxon>
        <taxon>Linnemannia</taxon>
    </lineage>
</organism>
<feature type="signal peptide" evidence="1">
    <location>
        <begin position="1"/>
        <end position="20"/>
    </location>
</feature>
<protein>
    <submittedName>
        <fullName evidence="2">Uncharacterized protein</fullName>
    </submittedName>
</protein>
<accession>A0AAD4D3M9</accession>
<reference evidence="2" key="1">
    <citation type="journal article" date="2020" name="Fungal Divers.">
        <title>Resolving the Mortierellaceae phylogeny through synthesis of multi-gene phylogenetics and phylogenomics.</title>
        <authorList>
            <person name="Vandepol N."/>
            <person name="Liber J."/>
            <person name="Desiro A."/>
            <person name="Na H."/>
            <person name="Kennedy M."/>
            <person name="Barry K."/>
            <person name="Grigoriev I.V."/>
            <person name="Miller A.N."/>
            <person name="O'Donnell K."/>
            <person name="Stajich J.E."/>
            <person name="Bonito G."/>
        </authorList>
    </citation>
    <scope>NUCLEOTIDE SEQUENCE</scope>
    <source>
        <strain evidence="2">NRRL 28262</strain>
    </source>
</reference>
<comment type="caution">
    <text evidence="2">The sequence shown here is derived from an EMBL/GenBank/DDBJ whole genome shotgun (WGS) entry which is preliminary data.</text>
</comment>
<sequence length="126" mass="14254">MKFTFFIATLVSMAVAAVFALPTSHTAINAFPTSNTILHRRQDGSDAASLINEALCNNTTLTWKVALKERKFYFNAFEFRVKYHDASIIDYVAYMIIGGMSNDIKEKTECYIDDNWIRDGAQLDPT</sequence>
<keyword evidence="1" id="KW-0732">Signal</keyword>
<name>A0AAD4D3M9_9FUNG</name>
<evidence type="ECO:0000313" key="3">
    <source>
        <dbReference type="Proteomes" id="UP001194580"/>
    </source>
</evidence>
<evidence type="ECO:0000256" key="1">
    <source>
        <dbReference type="SAM" id="SignalP"/>
    </source>
</evidence>
<proteinExistence type="predicted"/>
<evidence type="ECO:0000313" key="2">
    <source>
        <dbReference type="EMBL" id="KAG0263054.1"/>
    </source>
</evidence>
<feature type="chain" id="PRO_5041897865" evidence="1">
    <location>
        <begin position="21"/>
        <end position="126"/>
    </location>
</feature>
<dbReference type="EMBL" id="JAAAIL010001918">
    <property type="protein sequence ID" value="KAG0263054.1"/>
    <property type="molecule type" value="Genomic_DNA"/>
</dbReference>
<gene>
    <name evidence="2" type="ORF">BGZ95_003890</name>
</gene>